<evidence type="ECO:0000256" key="6">
    <source>
        <dbReference type="PIRSR" id="PIRSR001220-1"/>
    </source>
</evidence>
<feature type="active site" description="O-isoaspartyl threonine intermediate" evidence="6">
    <location>
        <position position="12"/>
    </location>
</feature>
<keyword evidence="4" id="KW-0378">Hydrolase</keyword>
<feature type="binding site" evidence="7">
    <location>
        <position position="53"/>
    </location>
    <ligand>
        <name>substrate</name>
    </ligand>
</feature>
<evidence type="ECO:0000256" key="9">
    <source>
        <dbReference type="PROSITE-ProRule" id="PRU10100"/>
    </source>
</evidence>
<dbReference type="PROSITE" id="PS00144">
    <property type="entry name" value="ASN_GLN_ASE_1"/>
    <property type="match status" value="1"/>
</dbReference>
<keyword evidence="13" id="KW-1185">Reference proteome</keyword>
<comment type="similarity">
    <text evidence="1">Belongs to the asparaginase 1 family.</text>
</comment>
<evidence type="ECO:0000259" key="10">
    <source>
        <dbReference type="Pfam" id="PF00710"/>
    </source>
</evidence>
<dbReference type="EC" id="3.5.1.1" evidence="3"/>
<evidence type="ECO:0000259" key="11">
    <source>
        <dbReference type="Pfam" id="PF17763"/>
    </source>
</evidence>
<dbReference type="EMBL" id="FNDU01000003">
    <property type="protein sequence ID" value="SDH85447.1"/>
    <property type="molecule type" value="Genomic_DNA"/>
</dbReference>
<evidence type="ECO:0000313" key="13">
    <source>
        <dbReference type="Proteomes" id="UP000199017"/>
    </source>
</evidence>
<evidence type="ECO:0000313" key="12">
    <source>
        <dbReference type="EMBL" id="SDH85447.1"/>
    </source>
</evidence>
<dbReference type="PANTHER" id="PTHR11707">
    <property type="entry name" value="L-ASPARAGINASE"/>
    <property type="match status" value="1"/>
</dbReference>
<name>A0A1G8FTM6_9BACI</name>
<dbReference type="PIRSF" id="PIRSF500176">
    <property type="entry name" value="L_ASNase"/>
    <property type="match status" value="1"/>
</dbReference>
<evidence type="ECO:0000256" key="1">
    <source>
        <dbReference type="ARBA" id="ARBA00010518"/>
    </source>
</evidence>
<dbReference type="InterPro" id="IPR006034">
    <property type="entry name" value="Asparaginase/glutaminase-like"/>
</dbReference>
<dbReference type="Pfam" id="PF00710">
    <property type="entry name" value="Asparaginase"/>
    <property type="match status" value="1"/>
</dbReference>
<dbReference type="InterPro" id="IPR036152">
    <property type="entry name" value="Asp/glu_Ase-like_sf"/>
</dbReference>
<dbReference type="PROSITE" id="PS51732">
    <property type="entry name" value="ASN_GLN_ASE_3"/>
    <property type="match status" value="1"/>
</dbReference>
<dbReference type="InterPro" id="IPR006033">
    <property type="entry name" value="AsnA_fam"/>
</dbReference>
<dbReference type="RefSeq" id="WP_091582317.1">
    <property type="nucleotide sequence ID" value="NZ_FNDU01000003.1"/>
</dbReference>
<dbReference type="Proteomes" id="UP000199017">
    <property type="component" value="Unassembled WGS sequence"/>
</dbReference>
<comment type="catalytic activity">
    <reaction evidence="5">
        <text>L-asparagine + H2O = L-aspartate + NH4(+)</text>
        <dbReference type="Rhea" id="RHEA:21016"/>
        <dbReference type="ChEBI" id="CHEBI:15377"/>
        <dbReference type="ChEBI" id="CHEBI:28938"/>
        <dbReference type="ChEBI" id="CHEBI:29991"/>
        <dbReference type="ChEBI" id="CHEBI:58048"/>
        <dbReference type="EC" id="3.5.1.1"/>
    </reaction>
</comment>
<dbReference type="GO" id="GO:0006520">
    <property type="term" value="P:amino acid metabolic process"/>
    <property type="evidence" value="ECO:0007669"/>
    <property type="project" value="InterPro"/>
</dbReference>
<dbReference type="PIRSF" id="PIRSF001220">
    <property type="entry name" value="L-ASNase_gatD"/>
    <property type="match status" value="1"/>
</dbReference>
<feature type="domain" description="Asparaginase/glutaminase C-terminal" evidence="11">
    <location>
        <begin position="204"/>
        <end position="315"/>
    </location>
</feature>
<evidence type="ECO:0000256" key="4">
    <source>
        <dbReference type="ARBA" id="ARBA00022801"/>
    </source>
</evidence>
<gene>
    <name evidence="12" type="ORF">SAMN05216352_10378</name>
</gene>
<evidence type="ECO:0000256" key="5">
    <source>
        <dbReference type="ARBA" id="ARBA00049366"/>
    </source>
</evidence>
<dbReference type="Gene3D" id="3.40.50.40">
    <property type="match status" value="1"/>
</dbReference>
<protein>
    <recommendedName>
        <fullName evidence="3">asparaginase</fullName>
        <ecNumber evidence="3">3.5.1.1</ecNumber>
    </recommendedName>
</protein>
<dbReference type="SUPFAM" id="SSF53774">
    <property type="entry name" value="Glutaminase/Asparaginase"/>
    <property type="match status" value="1"/>
</dbReference>
<accession>A0A1G8FTM6</accession>
<evidence type="ECO:0000256" key="8">
    <source>
        <dbReference type="PROSITE-ProRule" id="PRU10099"/>
    </source>
</evidence>
<dbReference type="SMART" id="SM00870">
    <property type="entry name" value="Asparaginase"/>
    <property type="match status" value="1"/>
</dbReference>
<dbReference type="PRINTS" id="PR00139">
    <property type="entry name" value="ASNGLNASE"/>
</dbReference>
<dbReference type="PANTHER" id="PTHR11707:SF28">
    <property type="entry name" value="60 KDA LYSOPHOSPHOLIPASE"/>
    <property type="match status" value="1"/>
</dbReference>
<evidence type="ECO:0000256" key="3">
    <source>
        <dbReference type="ARBA" id="ARBA00012920"/>
    </source>
</evidence>
<dbReference type="OrthoDB" id="9788068at2"/>
<dbReference type="GO" id="GO:0004067">
    <property type="term" value="F:asparaginase activity"/>
    <property type="evidence" value="ECO:0007669"/>
    <property type="project" value="UniProtKB-UniRule"/>
</dbReference>
<dbReference type="STRING" id="930129.SAMN05216352_10378"/>
<organism evidence="12 13">
    <name type="scientific">Alteribacillus bidgolensis</name>
    <dbReference type="NCBI Taxonomy" id="930129"/>
    <lineage>
        <taxon>Bacteria</taxon>
        <taxon>Bacillati</taxon>
        <taxon>Bacillota</taxon>
        <taxon>Bacilli</taxon>
        <taxon>Bacillales</taxon>
        <taxon>Bacillaceae</taxon>
        <taxon>Alteribacillus</taxon>
    </lineage>
</organism>
<dbReference type="AlphaFoldDB" id="A0A1G8FTM6"/>
<dbReference type="InterPro" id="IPR041725">
    <property type="entry name" value="L-asparaginase_I"/>
</dbReference>
<proteinExistence type="inferred from homology"/>
<dbReference type="InterPro" id="IPR020827">
    <property type="entry name" value="Asparaginase/glutaminase_AS1"/>
</dbReference>
<dbReference type="InterPro" id="IPR040919">
    <property type="entry name" value="Asparaginase_C"/>
</dbReference>
<dbReference type="InterPro" id="IPR027475">
    <property type="entry name" value="Asparaginase/glutaminase_AS2"/>
</dbReference>
<reference evidence="12 13" key="1">
    <citation type="submission" date="2016-10" db="EMBL/GenBank/DDBJ databases">
        <authorList>
            <person name="de Groot N.N."/>
        </authorList>
    </citation>
    <scope>NUCLEOTIDE SEQUENCE [LARGE SCALE GENOMIC DNA]</scope>
    <source>
        <strain evidence="13">P4B,CCM 7963,CECT 7998,DSM 25260,IBRC-M 10614,KCTC 13821</strain>
    </source>
</reference>
<feature type="binding site" evidence="7">
    <location>
        <begin position="84"/>
        <end position="85"/>
    </location>
    <ligand>
        <name>substrate</name>
    </ligand>
</feature>
<dbReference type="PROSITE" id="PS00917">
    <property type="entry name" value="ASN_GLN_ASE_2"/>
    <property type="match status" value="1"/>
</dbReference>
<dbReference type="FunFam" id="3.40.50.1170:FF:000001">
    <property type="entry name" value="L-asparaginase 2"/>
    <property type="match status" value="1"/>
</dbReference>
<evidence type="ECO:0000256" key="7">
    <source>
        <dbReference type="PIRSR" id="PIRSR001220-2"/>
    </source>
</evidence>
<sequence>MKKILLIGTGGTIASVKSDKGLTPGISPEDMASKFASRFNCEVDSKVCLNLDSTNIYPNHWIEIATIIHNNYDKYDGFVITHGTDTMAYTAAALHSMLIHLGKPVVLTGSQIPLSLMNSDGEKNLIDTVHYASEGMAGVYIVFNSRVIKGTRAVKLRTRSNHAFESINYPYVAYIENSVITYYTRPDEPKGDQKPVLETNLCPDVFVLKLYPGINKEIFQFIADHYKGVIIECFGSGGIPFYEVNLADEIRELIRLGVVVVLTTQCLEEGIDIDLYEVGRKIDKDKVVISNDMNTEALVPKLMIALGKFKTMHEVIHQINLEIVKESIEYQF</sequence>
<dbReference type="CDD" id="cd08963">
    <property type="entry name" value="L-asparaginase_I"/>
    <property type="match status" value="1"/>
</dbReference>
<dbReference type="SFLD" id="SFLDS00057">
    <property type="entry name" value="Glutaminase/Asparaginase"/>
    <property type="match status" value="1"/>
</dbReference>
<feature type="active site" evidence="9">
    <location>
        <position position="84"/>
    </location>
</feature>
<evidence type="ECO:0000256" key="2">
    <source>
        <dbReference type="ARBA" id="ARBA00011881"/>
    </source>
</evidence>
<dbReference type="InterPro" id="IPR037152">
    <property type="entry name" value="L-asparaginase_N_sf"/>
</dbReference>
<dbReference type="InterPro" id="IPR027473">
    <property type="entry name" value="L-asparaginase_C"/>
</dbReference>
<dbReference type="InterPro" id="IPR027474">
    <property type="entry name" value="L-asparaginase_N"/>
</dbReference>
<feature type="active site" evidence="8">
    <location>
        <position position="12"/>
    </location>
</feature>
<dbReference type="Gene3D" id="3.40.50.1170">
    <property type="entry name" value="L-asparaginase, N-terminal domain"/>
    <property type="match status" value="1"/>
</dbReference>
<comment type="subunit">
    <text evidence="2">Homotetramer.</text>
</comment>
<dbReference type="Pfam" id="PF17763">
    <property type="entry name" value="Asparaginase_C"/>
    <property type="match status" value="1"/>
</dbReference>
<dbReference type="NCBIfam" id="TIGR00519">
    <property type="entry name" value="asnASE_I"/>
    <property type="match status" value="1"/>
</dbReference>
<feature type="domain" description="L-asparaginase N-terminal" evidence="10">
    <location>
        <begin position="3"/>
        <end position="186"/>
    </location>
</feature>